<sequence length="156" mass="17086">MPEPAKNLTALKQSKKSLVAMGKNILIYINVGTDETTGAKWELLGGQKTGDLNLKADSIDASHKGTGGWKTTLPGMKEWSTEVESILMLNDETLKIVYQAFLNDERVHIKYEYPDKSYVTGWASITDNSTTGAHDDVATRKITLNGDGPLSELKTV</sequence>
<dbReference type="InterPro" id="IPR011855">
    <property type="entry name" value="Phgtail_TP901_1"/>
</dbReference>
<dbReference type="EMBL" id="BK014703">
    <property type="protein sequence ID" value="DAD68466.1"/>
    <property type="molecule type" value="Genomic_DNA"/>
</dbReference>
<protein>
    <submittedName>
        <fullName evidence="1">Major tail protein</fullName>
    </submittedName>
</protein>
<organism evidence="1">
    <name type="scientific">Siphoviridae sp. cttkn18</name>
    <dbReference type="NCBI Taxonomy" id="2823607"/>
    <lineage>
        <taxon>Viruses</taxon>
        <taxon>Duplodnaviria</taxon>
        <taxon>Heunggongvirae</taxon>
        <taxon>Uroviricota</taxon>
        <taxon>Caudoviricetes</taxon>
    </lineage>
</organism>
<evidence type="ECO:0000313" key="1">
    <source>
        <dbReference type="EMBL" id="DAD68466.1"/>
    </source>
</evidence>
<dbReference type="NCBIfam" id="NF047353">
    <property type="entry name" value="tube_lmo2291"/>
    <property type="match status" value="1"/>
</dbReference>
<dbReference type="Pfam" id="PF06199">
    <property type="entry name" value="Phage_tail_2"/>
    <property type="match status" value="1"/>
</dbReference>
<accession>A0A8S5LEW7</accession>
<proteinExistence type="predicted"/>
<name>A0A8S5LEW7_9CAUD</name>
<reference evidence="1" key="1">
    <citation type="journal article" date="2021" name="Proc. Natl. Acad. Sci. U.S.A.">
        <title>A Catalog of Tens of Thousands of Viruses from Human Metagenomes Reveals Hidden Associations with Chronic Diseases.</title>
        <authorList>
            <person name="Tisza M.J."/>
            <person name="Buck C.B."/>
        </authorList>
    </citation>
    <scope>NUCLEOTIDE SEQUENCE</scope>
    <source>
        <strain evidence="1">Cttkn18</strain>
    </source>
</reference>
<dbReference type="Gene3D" id="4.10.410.40">
    <property type="match status" value="1"/>
</dbReference>